<proteinExistence type="predicted"/>
<evidence type="ECO:0000313" key="1">
    <source>
        <dbReference type="EMBL" id="VXB36476.1"/>
    </source>
</evidence>
<name>A0AAX3J2R4_9GAMM</name>
<dbReference type="EMBL" id="CABWMH010000005">
    <property type="protein sequence ID" value="VXB36476.1"/>
    <property type="molecule type" value="Genomic_DNA"/>
</dbReference>
<organism evidence="1 2">
    <name type="scientific">Pantoea brenneri</name>
    <dbReference type="NCBI Taxonomy" id="472694"/>
    <lineage>
        <taxon>Bacteria</taxon>
        <taxon>Pseudomonadati</taxon>
        <taxon>Pseudomonadota</taxon>
        <taxon>Gammaproteobacteria</taxon>
        <taxon>Enterobacterales</taxon>
        <taxon>Erwiniaceae</taxon>
        <taxon>Pantoea</taxon>
    </lineage>
</organism>
<reference evidence="1 2" key="1">
    <citation type="submission" date="2019-10" db="EMBL/GenBank/DDBJ databases">
        <authorList>
            <person name="Karimi E."/>
        </authorList>
    </citation>
    <scope>NUCLEOTIDE SEQUENCE [LARGE SCALE GENOMIC DNA]</scope>
    <source>
        <strain evidence="1">Pantoea sp. 111</strain>
    </source>
</reference>
<protein>
    <recommendedName>
        <fullName evidence="3">Ricin B lectin domain-containing protein</fullName>
    </recommendedName>
</protein>
<evidence type="ECO:0008006" key="3">
    <source>
        <dbReference type="Google" id="ProtNLM"/>
    </source>
</evidence>
<dbReference type="AlphaFoldDB" id="A0AAX3J2R4"/>
<evidence type="ECO:0000313" key="2">
    <source>
        <dbReference type="Proteomes" id="UP000433737"/>
    </source>
</evidence>
<sequence>MENQARSLPDRAWPCRRPRSARQAGCELLARLKHSEISLVNCNGKEQLWQTNPLSNCTMAT</sequence>
<dbReference type="Proteomes" id="UP000433737">
    <property type="component" value="Unassembled WGS sequence"/>
</dbReference>
<comment type="caution">
    <text evidence="1">The sequence shown here is derived from an EMBL/GenBank/DDBJ whole genome shotgun (WGS) entry which is preliminary data.</text>
</comment>
<gene>
    <name evidence="1" type="ORF">PANT111_130437</name>
</gene>
<accession>A0AAX3J2R4</accession>